<dbReference type="Pfam" id="PF01661">
    <property type="entry name" value="Macro"/>
    <property type="match status" value="1"/>
</dbReference>
<dbReference type="PROSITE" id="PS51154">
    <property type="entry name" value="MACRO"/>
    <property type="match status" value="1"/>
</dbReference>
<dbReference type="PANTHER" id="PTHR11106">
    <property type="entry name" value="GANGLIOSIDE INDUCED DIFFERENTIATION ASSOCIATED PROTEIN 2-RELATED"/>
    <property type="match status" value="1"/>
</dbReference>
<evidence type="ECO:0000259" key="1">
    <source>
        <dbReference type="PROSITE" id="PS51154"/>
    </source>
</evidence>
<dbReference type="SUPFAM" id="SSF52949">
    <property type="entry name" value="Macro domain-like"/>
    <property type="match status" value="1"/>
</dbReference>
<feature type="domain" description="Macro" evidence="1">
    <location>
        <begin position="1"/>
        <end position="174"/>
    </location>
</feature>
<reference evidence="2" key="1">
    <citation type="journal article" date="2015" name="ISME J.">
        <title>Draft Genome Sequence of Streptomyces incarnatus NRRL8089, which Produces the Nucleoside Antibiotic Sinefungin.</title>
        <authorList>
            <person name="Oshima K."/>
            <person name="Hattori M."/>
            <person name="Shimizu H."/>
            <person name="Fukuda K."/>
            <person name="Nemoto M."/>
            <person name="Inagaki K."/>
            <person name="Tamura T."/>
        </authorList>
    </citation>
    <scope>NUCLEOTIDE SEQUENCE</scope>
    <source>
        <strain evidence="2">FACHB-1375</strain>
    </source>
</reference>
<dbReference type="PANTHER" id="PTHR11106:SF27">
    <property type="entry name" value="MACRO DOMAIN-CONTAINING PROTEIN"/>
    <property type="match status" value="1"/>
</dbReference>
<accession>A0A926ZEV6</accession>
<dbReference type="CDD" id="cd02908">
    <property type="entry name" value="Macro_OAADPr_deacetylase"/>
    <property type="match status" value="1"/>
</dbReference>
<dbReference type="InterPro" id="IPR002589">
    <property type="entry name" value="Macro_dom"/>
</dbReference>
<dbReference type="Proteomes" id="UP000641646">
    <property type="component" value="Unassembled WGS sequence"/>
</dbReference>
<reference evidence="2" key="2">
    <citation type="submission" date="2020-08" db="EMBL/GenBank/DDBJ databases">
        <authorList>
            <person name="Chen M."/>
            <person name="Teng W."/>
            <person name="Zhao L."/>
            <person name="Hu C."/>
            <person name="Zhou Y."/>
            <person name="Han B."/>
            <person name="Song L."/>
            <person name="Shu W."/>
        </authorList>
    </citation>
    <scope>NUCLEOTIDE SEQUENCE</scope>
    <source>
        <strain evidence="2">FACHB-1375</strain>
    </source>
</reference>
<organism evidence="2 3">
    <name type="scientific">Aerosakkonema funiforme FACHB-1375</name>
    <dbReference type="NCBI Taxonomy" id="2949571"/>
    <lineage>
        <taxon>Bacteria</taxon>
        <taxon>Bacillati</taxon>
        <taxon>Cyanobacteriota</taxon>
        <taxon>Cyanophyceae</taxon>
        <taxon>Oscillatoriophycideae</taxon>
        <taxon>Aerosakkonematales</taxon>
        <taxon>Aerosakkonemataceae</taxon>
        <taxon>Aerosakkonema</taxon>
    </lineage>
</organism>
<evidence type="ECO:0000313" key="3">
    <source>
        <dbReference type="Proteomes" id="UP000641646"/>
    </source>
</evidence>
<name>A0A926ZEV6_9CYAN</name>
<evidence type="ECO:0000313" key="2">
    <source>
        <dbReference type="EMBL" id="MBD2180024.1"/>
    </source>
</evidence>
<protein>
    <submittedName>
        <fullName evidence="2">Macro domain-containing protein</fullName>
    </submittedName>
</protein>
<gene>
    <name evidence="2" type="ORF">H6G03_02660</name>
</gene>
<dbReference type="RefSeq" id="WP_190461802.1">
    <property type="nucleotide sequence ID" value="NZ_JACJPW010000004.1"/>
</dbReference>
<comment type="caution">
    <text evidence="2">The sequence shown here is derived from an EMBL/GenBank/DDBJ whole genome shotgun (WGS) entry which is preliminary data.</text>
</comment>
<dbReference type="SMART" id="SM00506">
    <property type="entry name" value="A1pp"/>
    <property type="match status" value="1"/>
</dbReference>
<dbReference type="Gene3D" id="3.40.220.10">
    <property type="entry name" value="Leucine Aminopeptidase, subunit E, domain 1"/>
    <property type="match status" value="1"/>
</dbReference>
<dbReference type="InterPro" id="IPR043472">
    <property type="entry name" value="Macro_dom-like"/>
</dbReference>
<keyword evidence="3" id="KW-1185">Reference proteome</keyword>
<dbReference type="EMBL" id="JACJPW010000004">
    <property type="protein sequence ID" value="MBD2180024.1"/>
    <property type="molecule type" value="Genomic_DNA"/>
</dbReference>
<dbReference type="AlphaFoldDB" id="A0A926ZEV6"/>
<sequence>MLTNRISIIKGDITKLKVDAIVNTTDPYFSGSSVVDAAIHRAAGDRLREECDRLNRSSKSEAKITSGYNLPARWIIHTVAPLWQKGNNNDERMLAVAECYRNCLALAEEYSVRTIAFPAISRGMLGFPRREASRIAVREVKGFLERNSSVEKVVFVCLEQKYYNHYWNAVKEIIE</sequence>
<proteinExistence type="predicted"/>